<dbReference type="Pfam" id="PF05187">
    <property type="entry name" value="Fer4_ETF_QO"/>
    <property type="match status" value="1"/>
</dbReference>
<dbReference type="PANTHER" id="PTHR10617">
    <property type="entry name" value="ELECTRON TRANSFER FLAVOPROTEIN-UBIQUINONE OXIDOREDUCTASE"/>
    <property type="match status" value="1"/>
</dbReference>
<comment type="cofactor">
    <cofactor evidence="1 12">
        <name>FAD</name>
        <dbReference type="ChEBI" id="CHEBI:57692"/>
    </cofactor>
</comment>
<keyword evidence="4 12" id="KW-0285">Flavoprotein</keyword>
<keyword evidence="5 12" id="KW-0479">Metal-binding</keyword>
<dbReference type="Proteomes" id="UP000830116">
    <property type="component" value="Chromosome"/>
</dbReference>
<dbReference type="Gene3D" id="3.50.50.60">
    <property type="entry name" value="FAD/NAD(P)-binding domain"/>
    <property type="match status" value="1"/>
</dbReference>
<dbReference type="InterPro" id="IPR017896">
    <property type="entry name" value="4Fe4S_Fe-S-bd"/>
</dbReference>
<dbReference type="SUPFAM" id="SSF54373">
    <property type="entry name" value="FAD-linked reductases, C-terminal domain"/>
    <property type="match status" value="1"/>
</dbReference>
<evidence type="ECO:0000256" key="7">
    <source>
        <dbReference type="ARBA" id="ARBA00022982"/>
    </source>
</evidence>
<proteinExistence type="predicted"/>
<dbReference type="InterPro" id="IPR017900">
    <property type="entry name" value="4Fe4S_Fe_S_CS"/>
</dbReference>
<evidence type="ECO:0000313" key="14">
    <source>
        <dbReference type="EMBL" id="UOF02873.1"/>
    </source>
</evidence>
<keyword evidence="7 12" id="KW-0249">Electron transport</keyword>
<evidence type="ECO:0000256" key="1">
    <source>
        <dbReference type="ARBA" id="ARBA00001974"/>
    </source>
</evidence>
<dbReference type="InterPro" id="IPR049398">
    <property type="entry name" value="ETF-QO/FixC_UQ-bd"/>
</dbReference>
<dbReference type="EC" id="1.5.5.1" evidence="12"/>
<feature type="domain" description="4Fe-4S ferredoxin-type" evidence="13">
    <location>
        <begin position="539"/>
        <end position="568"/>
    </location>
</feature>
<comment type="catalytic activity">
    <reaction evidence="12">
        <text>a ubiquinone + reduced [electron-transfer flavoprotein] = a ubiquinol + oxidized [electron-transfer flavoprotein] + H(+)</text>
        <dbReference type="Rhea" id="RHEA:24052"/>
        <dbReference type="Rhea" id="RHEA-COMP:9565"/>
        <dbReference type="Rhea" id="RHEA-COMP:9566"/>
        <dbReference type="Rhea" id="RHEA-COMP:10685"/>
        <dbReference type="Rhea" id="RHEA-COMP:10686"/>
        <dbReference type="ChEBI" id="CHEBI:15378"/>
        <dbReference type="ChEBI" id="CHEBI:16389"/>
        <dbReference type="ChEBI" id="CHEBI:17976"/>
        <dbReference type="ChEBI" id="CHEBI:57692"/>
        <dbReference type="ChEBI" id="CHEBI:58307"/>
        <dbReference type="EC" id="1.5.5.1"/>
    </reaction>
</comment>
<sequence>MSTMYTELPEGVTRETMDVDVLIVGGGSSGLSCALHLQNQIQKHNEDVSAGRKTGEQIPEQMIVVLEKASEVGAHSLSGAVLNPKALRELIPNFKEEGAPLETEVKKDAVYYLGSDFSFKLPIVPPPFHNEGNYITSISKFNRWLGSKCEEKGINIFPGFAAVEALYEGDKIVGVRTGDKGRDKNGKPKANFEPGLILKSKVTIFAEGTRGSLFKQVEKKLNLRAGKNPEVFEEGVKEIIQMPPGTVEAGQVIHTLGFPLSKSIGGTFIYTIPGDKIILGLVAYLDTNDPLLDPHRELQKLKTHPFLQSMLKGGKVVAYGGKTLPAGGWYSMPRLYGDGFMVCGDSASMVDVQKLKGIHLAMKSGMQAAETIMDGLLKGGEFTAEVTQGYEKRIEAGYVKDELYRVRNFHQTLSKGMFASLPLIGLQEMTGGRGLKDNMKIEHIDADTTEKVVDVWGPYGLEHEDNKLPKPDGELFFDKLSSVYMTGTMHDEDSPNHLILKDGDICRTVCEPNYKSPCNHFCPASVYEMVPSKVEAGKKDLQINYTNCIHCKTCDIKCPFENIEWTVPEGGGGPQYREV</sequence>
<keyword evidence="6 12" id="KW-0274">FAD</keyword>
<reference evidence="14" key="1">
    <citation type="submission" date="2022-03" db="EMBL/GenBank/DDBJ databases">
        <title>Genome Identification and Characterization of new species Bdellovibrio reynosense LBG001 sp. nov. from a Mexico soil sample.</title>
        <authorList>
            <person name="Camilli A."/>
            <person name="Ajao Y."/>
            <person name="Guo X."/>
        </authorList>
    </citation>
    <scope>NUCLEOTIDE SEQUENCE</scope>
    <source>
        <strain evidence="14">LBG001</strain>
    </source>
</reference>
<accession>A0ABY4CD28</accession>
<evidence type="ECO:0000256" key="2">
    <source>
        <dbReference type="ARBA" id="ARBA00002819"/>
    </source>
</evidence>
<gene>
    <name evidence="14" type="ORF">MNR06_07890</name>
</gene>
<keyword evidence="10 12" id="KW-0411">Iron-sulfur</keyword>
<name>A0ABY4CD28_9BACT</name>
<keyword evidence="15" id="KW-1185">Reference proteome</keyword>
<dbReference type="SUPFAM" id="SSF54862">
    <property type="entry name" value="4Fe-4S ferredoxins"/>
    <property type="match status" value="1"/>
</dbReference>
<keyword evidence="8 12" id="KW-0560">Oxidoreductase</keyword>
<protein>
    <recommendedName>
        <fullName evidence="12">Electron transfer flavoprotein-ubiquinone oxidoreductase</fullName>
        <shortName evidence="12">ETF-QO</shortName>
        <ecNumber evidence="12">1.5.5.1</ecNumber>
    </recommendedName>
</protein>
<dbReference type="PANTHER" id="PTHR10617:SF107">
    <property type="entry name" value="ELECTRON TRANSFER FLAVOPROTEIN-UBIQUINONE OXIDOREDUCTASE, MITOCHONDRIAL"/>
    <property type="match status" value="1"/>
</dbReference>
<evidence type="ECO:0000313" key="15">
    <source>
        <dbReference type="Proteomes" id="UP000830116"/>
    </source>
</evidence>
<evidence type="ECO:0000256" key="4">
    <source>
        <dbReference type="ARBA" id="ARBA00022630"/>
    </source>
</evidence>
<dbReference type="Pfam" id="PF21162">
    <property type="entry name" value="ETFQO_UQ-bd"/>
    <property type="match status" value="1"/>
</dbReference>
<dbReference type="RefSeq" id="WP_243540692.1">
    <property type="nucleotide sequence ID" value="NZ_CP093442.1"/>
</dbReference>
<dbReference type="Gene3D" id="3.30.70.20">
    <property type="match status" value="1"/>
</dbReference>
<comment type="cofactor">
    <cofactor evidence="12">
        <name>[4Fe-4S] cluster</name>
        <dbReference type="ChEBI" id="CHEBI:49883"/>
    </cofactor>
    <text evidence="12">Binds 1 [4Fe-4S] cluster.</text>
</comment>
<dbReference type="InterPro" id="IPR040156">
    <property type="entry name" value="ETF-QO"/>
</dbReference>
<evidence type="ECO:0000256" key="11">
    <source>
        <dbReference type="ARBA" id="ARBA00023075"/>
    </source>
</evidence>
<dbReference type="PROSITE" id="PS51379">
    <property type="entry name" value="4FE4S_FER_2"/>
    <property type="match status" value="1"/>
</dbReference>
<keyword evidence="11 12" id="KW-0830">Ubiquinone</keyword>
<evidence type="ECO:0000256" key="3">
    <source>
        <dbReference type="ARBA" id="ARBA00022448"/>
    </source>
</evidence>
<evidence type="ECO:0000256" key="9">
    <source>
        <dbReference type="ARBA" id="ARBA00023004"/>
    </source>
</evidence>
<evidence type="ECO:0000256" key="5">
    <source>
        <dbReference type="ARBA" id="ARBA00022723"/>
    </source>
</evidence>
<evidence type="ECO:0000256" key="10">
    <source>
        <dbReference type="ARBA" id="ARBA00023014"/>
    </source>
</evidence>
<keyword evidence="3 12" id="KW-0813">Transport</keyword>
<dbReference type="Gene3D" id="3.30.9.90">
    <property type="match status" value="1"/>
</dbReference>
<evidence type="ECO:0000256" key="8">
    <source>
        <dbReference type="ARBA" id="ARBA00023002"/>
    </source>
</evidence>
<dbReference type="EMBL" id="CP093442">
    <property type="protein sequence ID" value="UOF02873.1"/>
    <property type="molecule type" value="Genomic_DNA"/>
</dbReference>
<dbReference type="InterPro" id="IPR036188">
    <property type="entry name" value="FAD/NAD-bd_sf"/>
</dbReference>
<evidence type="ECO:0000256" key="6">
    <source>
        <dbReference type="ARBA" id="ARBA00022827"/>
    </source>
</evidence>
<evidence type="ECO:0000259" key="13">
    <source>
        <dbReference type="PROSITE" id="PS51379"/>
    </source>
</evidence>
<dbReference type="PROSITE" id="PS00198">
    <property type="entry name" value="4FE4S_FER_1"/>
    <property type="match status" value="1"/>
</dbReference>
<dbReference type="InterPro" id="IPR007859">
    <property type="entry name" value="ETF-QO/FixX_C"/>
</dbReference>
<organism evidence="14 15">
    <name type="scientific">Bdellovibrio reynosensis</name>
    <dbReference type="NCBI Taxonomy" id="2835041"/>
    <lineage>
        <taxon>Bacteria</taxon>
        <taxon>Pseudomonadati</taxon>
        <taxon>Bdellovibrionota</taxon>
        <taxon>Bdellovibrionia</taxon>
        <taxon>Bdellovibrionales</taxon>
        <taxon>Pseudobdellovibrionaceae</taxon>
        <taxon>Bdellovibrio</taxon>
    </lineage>
</organism>
<dbReference type="SUPFAM" id="SSF51905">
    <property type="entry name" value="FAD/NAD(P)-binding domain"/>
    <property type="match status" value="1"/>
</dbReference>
<keyword evidence="9 12" id="KW-0408">Iron</keyword>
<comment type="function">
    <text evidence="2 12">Accepts electrons from ETF and reduces ubiquinone.</text>
</comment>
<evidence type="ECO:0000256" key="12">
    <source>
        <dbReference type="RuleBase" id="RU366068"/>
    </source>
</evidence>